<sequence>MLFGVPLVPLVENIRASASPFLYPGAREISLPINIRLNIVSLIIKVLSLLIWGCSLGEITHNG</sequence>
<organism evidence="2">
    <name type="scientific">freshwater metagenome</name>
    <dbReference type="NCBI Taxonomy" id="449393"/>
    <lineage>
        <taxon>unclassified sequences</taxon>
        <taxon>metagenomes</taxon>
        <taxon>ecological metagenomes</taxon>
    </lineage>
</organism>
<protein>
    <submittedName>
        <fullName evidence="2">Unannotated protein</fullName>
    </submittedName>
</protein>
<evidence type="ECO:0000313" key="1">
    <source>
        <dbReference type="EMBL" id="CAB4738988.1"/>
    </source>
</evidence>
<gene>
    <name evidence="1" type="ORF">UFOPK2731_01354</name>
    <name evidence="2" type="ORF">UFOPK4427_01295</name>
</gene>
<accession>A0A6J7W9I1</accession>
<evidence type="ECO:0000313" key="2">
    <source>
        <dbReference type="EMBL" id="CAB5154212.1"/>
    </source>
</evidence>
<proteinExistence type="predicted"/>
<reference evidence="2" key="1">
    <citation type="submission" date="2020-05" db="EMBL/GenBank/DDBJ databases">
        <authorList>
            <person name="Chiriac C."/>
            <person name="Salcher M."/>
            <person name="Ghai R."/>
            <person name="Kavagutti S V."/>
        </authorList>
    </citation>
    <scope>NUCLEOTIDE SEQUENCE</scope>
</reference>
<dbReference type="AlphaFoldDB" id="A0A6J7W9I1"/>
<name>A0A6J7W9I1_9ZZZZ</name>
<dbReference type="EMBL" id="CAFBRY010000064">
    <property type="protein sequence ID" value="CAB5154212.1"/>
    <property type="molecule type" value="Genomic_DNA"/>
</dbReference>
<dbReference type="EMBL" id="CAEZYO010000068">
    <property type="protein sequence ID" value="CAB4738988.1"/>
    <property type="molecule type" value="Genomic_DNA"/>
</dbReference>